<dbReference type="Proteomes" id="UP000538196">
    <property type="component" value="Unassembled WGS sequence"/>
</dbReference>
<comment type="catalytic activity">
    <reaction evidence="9">
        <text>Typically cleaves a -Gly-|-Phe- bond to release an N-terminal, basic peptide of 5-8 residues from type IV prepilin, and then N-methylates the new N-terminal amino group, the methyl donor being S-adenosyl-L-methionine.</text>
        <dbReference type="EC" id="3.4.23.43"/>
    </reaction>
</comment>
<evidence type="ECO:0000256" key="4">
    <source>
        <dbReference type="ARBA" id="ARBA00022519"/>
    </source>
</evidence>
<proteinExistence type="inferred from homology"/>
<feature type="domain" description="Prepilin type IV endopeptidase peptidase" evidence="11">
    <location>
        <begin position="123"/>
        <end position="234"/>
    </location>
</feature>
<organism evidence="13 14">
    <name type="scientific">Leifsonia aquatica</name>
    <name type="common">Corynebacterium aquaticum</name>
    <dbReference type="NCBI Taxonomy" id="144185"/>
    <lineage>
        <taxon>Bacteria</taxon>
        <taxon>Bacillati</taxon>
        <taxon>Actinomycetota</taxon>
        <taxon>Actinomycetes</taxon>
        <taxon>Micrococcales</taxon>
        <taxon>Microbacteriaceae</taxon>
        <taxon>Leifsonia</taxon>
    </lineage>
</organism>
<dbReference type="AlphaFoldDB" id="A0A7W4YLU6"/>
<dbReference type="InterPro" id="IPR010627">
    <property type="entry name" value="Prepilin_pept_A24_N"/>
</dbReference>
<feature type="transmembrane region" description="Helical" evidence="10">
    <location>
        <begin position="115"/>
        <end position="133"/>
    </location>
</feature>
<evidence type="ECO:0000256" key="3">
    <source>
        <dbReference type="ARBA" id="ARBA00022475"/>
    </source>
</evidence>
<evidence type="ECO:0000313" key="14">
    <source>
        <dbReference type="Proteomes" id="UP000538196"/>
    </source>
</evidence>
<dbReference type="GO" id="GO:0032259">
    <property type="term" value="P:methylation"/>
    <property type="evidence" value="ECO:0007669"/>
    <property type="project" value="UniProtKB-KW"/>
</dbReference>
<dbReference type="Pfam" id="PF06750">
    <property type="entry name" value="A24_N_bact"/>
    <property type="match status" value="1"/>
</dbReference>
<dbReference type="EC" id="2.1.1.-" evidence="9"/>
<evidence type="ECO:0000256" key="7">
    <source>
        <dbReference type="ARBA" id="ARBA00023136"/>
    </source>
</evidence>
<dbReference type="GO" id="GO:0005886">
    <property type="term" value="C:plasma membrane"/>
    <property type="evidence" value="ECO:0007669"/>
    <property type="project" value="UniProtKB-SubCell"/>
</dbReference>
<dbReference type="EMBL" id="JACHVP010000005">
    <property type="protein sequence ID" value="MBB2969039.1"/>
    <property type="molecule type" value="Genomic_DNA"/>
</dbReference>
<comment type="subcellular location">
    <subcellularLocation>
        <location evidence="1">Cell inner membrane</location>
        <topology evidence="1">Multi-pass membrane protein</topology>
    </subcellularLocation>
    <subcellularLocation>
        <location evidence="9">Cell membrane</location>
        <topology evidence="9">Multi-pass membrane protein</topology>
    </subcellularLocation>
</comment>
<feature type="transmembrane region" description="Helical" evidence="10">
    <location>
        <begin position="250"/>
        <end position="270"/>
    </location>
</feature>
<feature type="transmembrane region" description="Helical" evidence="10">
    <location>
        <begin position="170"/>
        <end position="190"/>
    </location>
</feature>
<gene>
    <name evidence="13" type="ORF">FHX33_003821</name>
</gene>
<evidence type="ECO:0000256" key="6">
    <source>
        <dbReference type="ARBA" id="ARBA00022989"/>
    </source>
</evidence>
<dbReference type="InterPro" id="IPR000045">
    <property type="entry name" value="Prepilin_IV_endopep_pep"/>
</dbReference>
<dbReference type="GO" id="GO:0004190">
    <property type="term" value="F:aspartic-type endopeptidase activity"/>
    <property type="evidence" value="ECO:0007669"/>
    <property type="project" value="UniProtKB-EC"/>
</dbReference>
<feature type="transmembrane region" description="Helical" evidence="10">
    <location>
        <begin position="145"/>
        <end position="163"/>
    </location>
</feature>
<evidence type="ECO:0000259" key="11">
    <source>
        <dbReference type="Pfam" id="PF01478"/>
    </source>
</evidence>
<dbReference type="GO" id="GO:0008168">
    <property type="term" value="F:methyltransferase activity"/>
    <property type="evidence" value="ECO:0007669"/>
    <property type="project" value="UniProtKB-KW"/>
</dbReference>
<keyword evidence="9" id="KW-0645">Protease</keyword>
<keyword evidence="4" id="KW-0997">Cell inner membrane</keyword>
<comment type="similarity">
    <text evidence="2 8">Belongs to the peptidase A24 family.</text>
</comment>
<evidence type="ECO:0000313" key="13">
    <source>
        <dbReference type="EMBL" id="MBB2969039.1"/>
    </source>
</evidence>
<feature type="transmembrane region" description="Helical" evidence="10">
    <location>
        <begin position="215"/>
        <end position="238"/>
    </location>
</feature>
<evidence type="ECO:0000256" key="2">
    <source>
        <dbReference type="ARBA" id="ARBA00005801"/>
    </source>
</evidence>
<keyword evidence="9 13" id="KW-0808">Transferase</keyword>
<dbReference type="PRINTS" id="PR00864">
    <property type="entry name" value="PREPILNPTASE"/>
</dbReference>
<keyword evidence="5 9" id="KW-0812">Transmembrane</keyword>
<comment type="function">
    <text evidence="9">Plays an essential role in type IV pili and type II pseudopili formation by proteolytically removing the leader sequence from substrate proteins and subsequently monomethylating the alpha-amino group of the newly exposed N-terminal phenylalanine.</text>
</comment>
<comment type="caution">
    <text evidence="13">The sequence shown here is derived from an EMBL/GenBank/DDBJ whole genome shotgun (WGS) entry which is preliminary data.</text>
</comment>
<accession>A0A7W4YLU6</accession>
<keyword evidence="9 13" id="KW-0489">Methyltransferase</keyword>
<dbReference type="InterPro" id="IPR014032">
    <property type="entry name" value="Peptidase_A24A_bac"/>
</dbReference>
<evidence type="ECO:0000256" key="9">
    <source>
        <dbReference type="RuleBase" id="RU003794"/>
    </source>
</evidence>
<keyword evidence="9 13" id="KW-0378">Hydrolase</keyword>
<dbReference type="Pfam" id="PF01478">
    <property type="entry name" value="Peptidase_A24"/>
    <property type="match status" value="1"/>
</dbReference>
<keyword evidence="7 10" id="KW-0472">Membrane</keyword>
<feature type="transmembrane region" description="Helical" evidence="10">
    <location>
        <begin position="84"/>
        <end position="103"/>
    </location>
</feature>
<evidence type="ECO:0000256" key="8">
    <source>
        <dbReference type="RuleBase" id="RU003793"/>
    </source>
</evidence>
<name>A0A7W4YLU6_LEIAQ</name>
<dbReference type="EC" id="3.4.23.43" evidence="9"/>
<keyword evidence="3" id="KW-1003">Cell membrane</keyword>
<evidence type="ECO:0000256" key="1">
    <source>
        <dbReference type="ARBA" id="ARBA00004429"/>
    </source>
</evidence>
<protein>
    <recommendedName>
        <fullName evidence="9">Prepilin leader peptidase/N-methyltransferase</fullName>
        <ecNumber evidence="9">2.1.1.-</ecNumber>
        <ecNumber evidence="9">3.4.23.43</ecNumber>
    </recommendedName>
</protein>
<dbReference type="GO" id="GO:0006465">
    <property type="term" value="P:signal peptide processing"/>
    <property type="evidence" value="ECO:0007669"/>
    <property type="project" value="TreeGrafter"/>
</dbReference>
<keyword evidence="9" id="KW-0511">Multifunctional enzyme</keyword>
<dbReference type="Gene3D" id="1.20.120.1220">
    <property type="match status" value="1"/>
</dbReference>
<evidence type="ECO:0000256" key="5">
    <source>
        <dbReference type="ARBA" id="ARBA00022692"/>
    </source>
</evidence>
<dbReference type="PANTHER" id="PTHR30487:SF0">
    <property type="entry name" value="PREPILIN LEADER PEPTIDASE_N-METHYLTRANSFERASE-RELATED"/>
    <property type="match status" value="1"/>
</dbReference>
<reference evidence="13 14" key="1">
    <citation type="submission" date="2020-08" db="EMBL/GenBank/DDBJ databases">
        <title>Sequencing the genomes of 1000 actinobacteria strains.</title>
        <authorList>
            <person name="Klenk H.-P."/>
        </authorList>
    </citation>
    <scope>NUCLEOTIDE SEQUENCE [LARGE SCALE GENOMIC DNA]</scope>
    <source>
        <strain evidence="13 14">DSM 20146</strain>
    </source>
</reference>
<keyword evidence="14" id="KW-1185">Reference proteome</keyword>
<dbReference type="InterPro" id="IPR050882">
    <property type="entry name" value="Prepilin_peptidase/N-MTase"/>
</dbReference>
<evidence type="ECO:0000259" key="12">
    <source>
        <dbReference type="Pfam" id="PF06750"/>
    </source>
</evidence>
<sequence length="279" mass="28820">MSATVTPALLGFLVVLGGALGLAVGSFLNVVAYRLPIGGSLVSPPSACPGCGSAIRPYDNIPLLSWLVLRGRCRDCREPISWRYPLVEGATGVLFVVVAVAFLPEFSTHAPLPSALRLIAFLYLAAITVVLAVIDIDTHTLPNRIVLPAYIIGGVLLGTALAIDGEWTRLLSAAVGCAGAFLLYLVLALARPGGMGFGDVKLAGVLGLYLGSLGWAQLAIGVFAAFVLGGVFGIALTVTRRATRTSGIPFGPWMLAGAWLGILAGGPLWAGYLQLIGLG</sequence>
<evidence type="ECO:0000256" key="10">
    <source>
        <dbReference type="SAM" id="Phobius"/>
    </source>
</evidence>
<dbReference type="PANTHER" id="PTHR30487">
    <property type="entry name" value="TYPE 4 PREPILIN-LIKE PROTEINS LEADER PEPTIDE-PROCESSING ENZYME"/>
    <property type="match status" value="1"/>
</dbReference>
<keyword evidence="6 10" id="KW-1133">Transmembrane helix</keyword>
<dbReference type="RefSeq" id="WP_021765475.1">
    <property type="nucleotide sequence ID" value="NZ_JACHVP010000005.1"/>
</dbReference>
<feature type="domain" description="Prepilin peptidase A24 N-terminal" evidence="12">
    <location>
        <begin position="20"/>
        <end position="102"/>
    </location>
</feature>